<sequence>MTKHIEAFFETENDAESAKADLQELGIEKELVEPIPEEADVLPIVPVAGSTNVGGAGISYDNIVHPGQDDTGKKHLTHVLHFYLSDEHFDRAIEKIGKHSGHMNEKHL</sequence>
<dbReference type="STRING" id="192814.GCA_900166575_00925"/>
<accession>A0A4Z0H3H9</accession>
<name>A0A4Z0H3H9_9BACI</name>
<organism evidence="1 2">
    <name type="scientific">Halobacillus salinus</name>
    <dbReference type="NCBI Taxonomy" id="192814"/>
    <lineage>
        <taxon>Bacteria</taxon>
        <taxon>Bacillati</taxon>
        <taxon>Bacillota</taxon>
        <taxon>Bacilli</taxon>
        <taxon>Bacillales</taxon>
        <taxon>Bacillaceae</taxon>
        <taxon>Halobacillus</taxon>
    </lineage>
</organism>
<dbReference type="EMBL" id="SRJC01000001">
    <property type="protein sequence ID" value="TGB03991.1"/>
    <property type="molecule type" value="Genomic_DNA"/>
</dbReference>
<dbReference type="RefSeq" id="WP_135326643.1">
    <property type="nucleotide sequence ID" value="NZ_SRJC01000001.1"/>
</dbReference>
<protein>
    <recommendedName>
        <fullName evidence="3">General stress protein 17M-like domain-containing protein</fullName>
    </recommendedName>
</protein>
<keyword evidence="2" id="KW-1185">Reference proteome</keyword>
<comment type="caution">
    <text evidence="1">The sequence shown here is derived from an EMBL/GenBank/DDBJ whole genome shotgun (WGS) entry which is preliminary data.</text>
</comment>
<dbReference type="Proteomes" id="UP000297982">
    <property type="component" value="Unassembled WGS sequence"/>
</dbReference>
<gene>
    <name evidence="1" type="ORF">E4663_03010</name>
</gene>
<evidence type="ECO:0000313" key="2">
    <source>
        <dbReference type="Proteomes" id="UP000297982"/>
    </source>
</evidence>
<evidence type="ECO:0000313" key="1">
    <source>
        <dbReference type="EMBL" id="TGB03991.1"/>
    </source>
</evidence>
<dbReference type="AlphaFoldDB" id="A0A4Z0H3H9"/>
<proteinExistence type="predicted"/>
<reference evidence="1 2" key="1">
    <citation type="journal article" date="2003" name="Int. J. Syst. Evol. Microbiol.">
        <title>Halobacillus salinus sp. nov., isolated from a salt lake on the coast of the East Sea in Korea.</title>
        <authorList>
            <person name="Yoon J.H."/>
            <person name="Kang K.H."/>
            <person name="Park Y.H."/>
        </authorList>
    </citation>
    <scope>NUCLEOTIDE SEQUENCE [LARGE SCALE GENOMIC DNA]</scope>
    <source>
        <strain evidence="1 2">HSL-3</strain>
    </source>
</reference>
<evidence type="ECO:0008006" key="3">
    <source>
        <dbReference type="Google" id="ProtNLM"/>
    </source>
</evidence>